<name>A0A844ASY5_9RHOB</name>
<organism evidence="5 6">
    <name type="scientific">Tritonibacter aquimaris</name>
    <dbReference type="NCBI Taxonomy" id="2663379"/>
    <lineage>
        <taxon>Bacteria</taxon>
        <taxon>Pseudomonadati</taxon>
        <taxon>Pseudomonadota</taxon>
        <taxon>Alphaproteobacteria</taxon>
        <taxon>Rhodobacterales</taxon>
        <taxon>Paracoccaceae</taxon>
        <taxon>Tritonibacter</taxon>
    </lineage>
</organism>
<reference evidence="5 6" key="1">
    <citation type="submission" date="2019-10" db="EMBL/GenBank/DDBJ databases">
        <title>Epibacterium sp. nov., isolated from seawater.</title>
        <authorList>
            <person name="Zhang X."/>
            <person name="Li N."/>
        </authorList>
    </citation>
    <scope>NUCLEOTIDE SEQUENCE [LARGE SCALE GENOMIC DNA]</scope>
    <source>
        <strain evidence="5 6">SM1969</strain>
    </source>
</reference>
<comment type="similarity">
    <text evidence="1">Belongs to the carbohydrate kinase PfkB family.</text>
</comment>
<dbReference type="GO" id="GO:0006974">
    <property type="term" value="P:DNA damage response"/>
    <property type="evidence" value="ECO:0007669"/>
    <property type="project" value="TreeGrafter"/>
</dbReference>
<dbReference type="PANTHER" id="PTHR43085:SF15">
    <property type="entry name" value="2-DEHYDRO-3-DEOXYGLUCONOKINASE"/>
    <property type="match status" value="1"/>
</dbReference>
<keyword evidence="6" id="KW-1185">Reference proteome</keyword>
<dbReference type="GO" id="GO:0005829">
    <property type="term" value="C:cytosol"/>
    <property type="evidence" value="ECO:0007669"/>
    <property type="project" value="TreeGrafter"/>
</dbReference>
<proteinExistence type="inferred from homology"/>
<dbReference type="SUPFAM" id="SSF53613">
    <property type="entry name" value="Ribokinase-like"/>
    <property type="match status" value="1"/>
</dbReference>
<evidence type="ECO:0000256" key="2">
    <source>
        <dbReference type="ARBA" id="ARBA00022679"/>
    </source>
</evidence>
<evidence type="ECO:0000256" key="3">
    <source>
        <dbReference type="ARBA" id="ARBA00022777"/>
    </source>
</evidence>
<dbReference type="Pfam" id="PF00294">
    <property type="entry name" value="PfkB"/>
    <property type="match status" value="1"/>
</dbReference>
<dbReference type="AlphaFoldDB" id="A0A844ASY5"/>
<dbReference type="PROSITE" id="PS00584">
    <property type="entry name" value="PFKB_KINASES_2"/>
    <property type="match status" value="1"/>
</dbReference>
<comment type="caution">
    <text evidence="5">The sequence shown here is derived from an EMBL/GenBank/DDBJ whole genome shotgun (WGS) entry which is preliminary data.</text>
</comment>
<dbReference type="PANTHER" id="PTHR43085">
    <property type="entry name" value="HEXOKINASE FAMILY MEMBER"/>
    <property type="match status" value="1"/>
</dbReference>
<accession>A0A844ASY5</accession>
<dbReference type="EMBL" id="WIXK01000012">
    <property type="protein sequence ID" value="MQY44233.1"/>
    <property type="molecule type" value="Genomic_DNA"/>
</dbReference>
<dbReference type="RefSeq" id="WP_153549129.1">
    <property type="nucleotide sequence ID" value="NZ_WIXK01000012.1"/>
</dbReference>
<gene>
    <name evidence="5" type="ORF">GG681_16420</name>
</gene>
<protein>
    <submittedName>
        <fullName evidence="5">Sugar kinase</fullName>
    </submittedName>
</protein>
<evidence type="ECO:0000256" key="1">
    <source>
        <dbReference type="ARBA" id="ARBA00010688"/>
    </source>
</evidence>
<dbReference type="InterPro" id="IPR050306">
    <property type="entry name" value="PfkB_Carbo_kinase"/>
</dbReference>
<evidence type="ECO:0000259" key="4">
    <source>
        <dbReference type="Pfam" id="PF00294"/>
    </source>
</evidence>
<dbReference type="InterPro" id="IPR002173">
    <property type="entry name" value="Carboh/pur_kinase_PfkB_CS"/>
</dbReference>
<dbReference type="GO" id="GO:0008673">
    <property type="term" value="F:2-dehydro-3-deoxygluconokinase activity"/>
    <property type="evidence" value="ECO:0007669"/>
    <property type="project" value="TreeGrafter"/>
</dbReference>
<feature type="domain" description="Carbohydrate kinase PfkB" evidence="4">
    <location>
        <begin position="14"/>
        <end position="302"/>
    </location>
</feature>
<evidence type="ECO:0000313" key="6">
    <source>
        <dbReference type="Proteomes" id="UP000436694"/>
    </source>
</evidence>
<dbReference type="GO" id="GO:0019698">
    <property type="term" value="P:D-galacturonate catabolic process"/>
    <property type="evidence" value="ECO:0007669"/>
    <property type="project" value="TreeGrafter"/>
</dbReference>
<evidence type="ECO:0000313" key="5">
    <source>
        <dbReference type="EMBL" id="MQY44233.1"/>
    </source>
</evidence>
<keyword evidence="3 5" id="KW-0418">Kinase</keyword>
<dbReference type="InterPro" id="IPR011611">
    <property type="entry name" value="PfkB_dom"/>
</dbReference>
<dbReference type="CDD" id="cd01166">
    <property type="entry name" value="KdgK"/>
    <property type="match status" value="1"/>
</dbReference>
<dbReference type="GO" id="GO:0042840">
    <property type="term" value="P:D-glucuronate catabolic process"/>
    <property type="evidence" value="ECO:0007669"/>
    <property type="project" value="TreeGrafter"/>
</dbReference>
<dbReference type="InterPro" id="IPR029056">
    <property type="entry name" value="Ribokinase-like"/>
</dbReference>
<sequence>MTKRIVFAGEVMGELRSNGAGFAVGFAGDSFNAAVYCQRSLAQGDADVAQVSYLTRIGQDPLSQGALDLAAQEGLKTDLITRDETRNLGLYAVQTNDEGERSFSYWRNQSAARALFSELQELSVLTQADILCLSGISLAILSPAQRTALLDRIEELRQTNGLRFAFDSNYRPSLWEDVETARDTMRRAWMLTDIALPSVDDEMALFEDADEAAVLHRLRSYGVDFGALKRADKGPKALSEGFEDSADYPAAEQVVDTTAAGDSFNGGFLAAHLQGRPLQDCMMAGHMMARTVVGHPGAIIAQQKDS</sequence>
<keyword evidence="2" id="KW-0808">Transferase</keyword>
<dbReference type="Proteomes" id="UP000436694">
    <property type="component" value="Unassembled WGS sequence"/>
</dbReference>
<dbReference type="Gene3D" id="3.40.1190.20">
    <property type="match status" value="1"/>
</dbReference>